<sequence length="243" mass="25061">MLIDDHVESLRALQHEATVLARQLATASASGGDAFTGADDTGTVEATISADGGLQQVRIAQSWHSTLGDSGLGSALVAALTSAATARLTAWTQGFTQPVSPDPPASAVAEVASADVGDPASPQSALALRDLLDLLDQVDEQTPAAIAAAQAAAGEQMSAANVARTVRVTATAGVITSADFDRDWVRSADPARIAEAIIEAVQAAQLLTAQQKQDRLDSVPAVARLLRVTDSPKTLWHEIGLIR</sequence>
<organism evidence="1 2">
    <name type="scientific">Winogradskya humida</name>
    <dbReference type="NCBI Taxonomy" id="113566"/>
    <lineage>
        <taxon>Bacteria</taxon>
        <taxon>Bacillati</taxon>
        <taxon>Actinomycetota</taxon>
        <taxon>Actinomycetes</taxon>
        <taxon>Micromonosporales</taxon>
        <taxon>Micromonosporaceae</taxon>
        <taxon>Winogradskya</taxon>
    </lineage>
</organism>
<accession>A0ABQ4A7Y0</accession>
<reference evidence="1 2" key="1">
    <citation type="submission" date="2021-01" db="EMBL/GenBank/DDBJ databases">
        <title>Whole genome shotgun sequence of Actinoplanes humidus NBRC 14915.</title>
        <authorList>
            <person name="Komaki H."/>
            <person name="Tamura T."/>
        </authorList>
    </citation>
    <scope>NUCLEOTIDE SEQUENCE [LARGE SCALE GENOMIC DNA]</scope>
    <source>
        <strain evidence="1 2">NBRC 14915</strain>
    </source>
</reference>
<dbReference type="Proteomes" id="UP000603200">
    <property type="component" value="Unassembled WGS sequence"/>
</dbReference>
<name>A0ABQ4A7Y0_9ACTN</name>
<comment type="caution">
    <text evidence="1">The sequence shown here is derived from an EMBL/GenBank/DDBJ whole genome shotgun (WGS) entry which is preliminary data.</text>
</comment>
<proteinExistence type="predicted"/>
<keyword evidence="2" id="KW-1185">Reference proteome</keyword>
<evidence type="ECO:0000313" key="2">
    <source>
        <dbReference type="Proteomes" id="UP000603200"/>
    </source>
</evidence>
<dbReference type="EMBL" id="BOMN01000162">
    <property type="protein sequence ID" value="GIE26931.1"/>
    <property type="molecule type" value="Genomic_DNA"/>
</dbReference>
<gene>
    <name evidence="1" type="ORF">Ahu01nite_100330</name>
</gene>
<evidence type="ECO:0000313" key="1">
    <source>
        <dbReference type="EMBL" id="GIE26931.1"/>
    </source>
</evidence>
<evidence type="ECO:0008006" key="3">
    <source>
        <dbReference type="Google" id="ProtNLM"/>
    </source>
</evidence>
<protein>
    <recommendedName>
        <fullName evidence="3">YbaB/EbfC DNA-binding family protein</fullName>
    </recommendedName>
</protein>